<feature type="transmembrane region" description="Helical" evidence="7">
    <location>
        <begin position="175"/>
        <end position="196"/>
    </location>
</feature>
<keyword evidence="6 7" id="KW-0472">Membrane</keyword>
<evidence type="ECO:0000256" key="1">
    <source>
        <dbReference type="ARBA" id="ARBA00004651"/>
    </source>
</evidence>
<protein>
    <submittedName>
        <fullName evidence="9">DedA family protein</fullName>
    </submittedName>
</protein>
<evidence type="ECO:0000256" key="4">
    <source>
        <dbReference type="ARBA" id="ARBA00022692"/>
    </source>
</evidence>
<feature type="transmembrane region" description="Helical" evidence="7">
    <location>
        <begin position="18"/>
        <end position="40"/>
    </location>
</feature>
<evidence type="ECO:0000256" key="7">
    <source>
        <dbReference type="RuleBase" id="RU367016"/>
    </source>
</evidence>
<name>A0AAU4K7J1_9NOCA</name>
<evidence type="ECO:0000313" key="10">
    <source>
        <dbReference type="Proteomes" id="UP001432128"/>
    </source>
</evidence>
<comment type="subcellular location">
    <subcellularLocation>
        <location evidence="1 7">Cell membrane</location>
        <topology evidence="1 7">Multi-pass membrane protein</topology>
    </subcellularLocation>
</comment>
<feature type="transmembrane region" description="Helical" evidence="7">
    <location>
        <begin position="144"/>
        <end position="169"/>
    </location>
</feature>
<evidence type="ECO:0000259" key="8">
    <source>
        <dbReference type="Pfam" id="PF09335"/>
    </source>
</evidence>
<dbReference type="InterPro" id="IPR032818">
    <property type="entry name" value="DedA-like"/>
</dbReference>
<keyword evidence="3 7" id="KW-1003">Cell membrane</keyword>
<keyword evidence="5 7" id="KW-1133">Transmembrane helix</keyword>
<dbReference type="Proteomes" id="UP001432128">
    <property type="component" value="Chromosome"/>
</dbReference>
<keyword evidence="10" id="KW-1185">Reference proteome</keyword>
<proteinExistence type="inferred from homology"/>
<dbReference type="RefSeq" id="WP_328858957.1">
    <property type="nucleotide sequence ID" value="NZ_CP108021.1"/>
</dbReference>
<accession>A0AAU4K7J1</accession>
<evidence type="ECO:0000256" key="5">
    <source>
        <dbReference type="ARBA" id="ARBA00022989"/>
    </source>
</evidence>
<dbReference type="PANTHER" id="PTHR30353:SF15">
    <property type="entry name" value="INNER MEMBRANE PROTEIN YABI"/>
    <property type="match status" value="1"/>
</dbReference>
<dbReference type="PANTHER" id="PTHR30353">
    <property type="entry name" value="INNER MEMBRANE PROTEIN DEDA-RELATED"/>
    <property type="match status" value="1"/>
</dbReference>
<reference evidence="9 10" key="1">
    <citation type="submission" date="2022-10" db="EMBL/GenBank/DDBJ databases">
        <title>The complete genomes of actinobacterial strains from the NBC collection.</title>
        <authorList>
            <person name="Joergensen T.S."/>
            <person name="Alvarez Arevalo M."/>
            <person name="Sterndorff E.B."/>
            <person name="Faurdal D."/>
            <person name="Vuksanovic O."/>
            <person name="Mourched A.-S."/>
            <person name="Charusanti P."/>
            <person name="Shaw S."/>
            <person name="Blin K."/>
            <person name="Weber T."/>
        </authorList>
    </citation>
    <scope>NUCLEOTIDE SEQUENCE [LARGE SCALE GENOMIC DNA]</scope>
    <source>
        <strain evidence="9 10">NBC_00319</strain>
    </source>
</reference>
<evidence type="ECO:0000256" key="3">
    <source>
        <dbReference type="ARBA" id="ARBA00022475"/>
    </source>
</evidence>
<evidence type="ECO:0000256" key="6">
    <source>
        <dbReference type="ARBA" id="ARBA00023136"/>
    </source>
</evidence>
<evidence type="ECO:0000313" key="9">
    <source>
        <dbReference type="EMBL" id="WUM22014.1"/>
    </source>
</evidence>
<dbReference type="AlphaFoldDB" id="A0AAU4K7J1"/>
<feature type="transmembrane region" description="Helical" evidence="7">
    <location>
        <begin position="60"/>
        <end position="81"/>
    </location>
</feature>
<gene>
    <name evidence="9" type="ORF">OG579_09690</name>
</gene>
<dbReference type="EMBL" id="CP108021">
    <property type="protein sequence ID" value="WUM22014.1"/>
    <property type="molecule type" value="Genomic_DNA"/>
</dbReference>
<keyword evidence="4 7" id="KW-0812">Transmembrane</keyword>
<comment type="similarity">
    <text evidence="2 7">Belongs to the DedA family.</text>
</comment>
<dbReference type="Pfam" id="PF09335">
    <property type="entry name" value="VTT_dom"/>
    <property type="match status" value="1"/>
</dbReference>
<dbReference type="GO" id="GO:0005886">
    <property type="term" value="C:plasma membrane"/>
    <property type="evidence" value="ECO:0007669"/>
    <property type="project" value="UniProtKB-SubCell"/>
</dbReference>
<dbReference type="KEGG" id="whr:OG579_09690"/>
<dbReference type="InterPro" id="IPR032816">
    <property type="entry name" value="VTT_dom"/>
</dbReference>
<organism evidence="9 10">
    <name type="scientific">Williamsia herbipolensis</name>
    <dbReference type="NCBI Taxonomy" id="1603258"/>
    <lineage>
        <taxon>Bacteria</taxon>
        <taxon>Bacillati</taxon>
        <taxon>Actinomycetota</taxon>
        <taxon>Actinomycetes</taxon>
        <taxon>Mycobacteriales</taxon>
        <taxon>Nocardiaceae</taxon>
        <taxon>Williamsia</taxon>
    </lineage>
</organism>
<feature type="domain" description="VTT" evidence="8">
    <location>
        <begin position="40"/>
        <end position="165"/>
    </location>
</feature>
<sequence length="213" mass="22439">MQAVIDWIVEIITTTPPWVVYLLVWALVYLESAALVGLVLPGETALLTGGVAAAVGDTSIGVLIAGACVAAIAGDATGFTLGRHFGPRMLESRLGRRIGAERWDKVAHAVQHRGIPAVIAARWVGYVRTLTPFVAGMSRMAVKLYLTANVIGGLIWVIAVGMIGYLVGAAVGARLLLYGGLVVGGAALVYVCIAWWRNRHQRARARVDGADAG</sequence>
<evidence type="ECO:0000256" key="2">
    <source>
        <dbReference type="ARBA" id="ARBA00010792"/>
    </source>
</evidence>